<evidence type="ECO:0000256" key="2">
    <source>
        <dbReference type="ARBA" id="ARBA00022517"/>
    </source>
</evidence>
<evidence type="ECO:0000259" key="5">
    <source>
        <dbReference type="Pfam" id="PF17384"/>
    </source>
</evidence>
<organism evidence="6 7">
    <name type="scientific">Spiribacter insolitus</name>
    <dbReference type="NCBI Taxonomy" id="3122417"/>
    <lineage>
        <taxon>Bacteria</taxon>
        <taxon>Pseudomonadati</taxon>
        <taxon>Pseudomonadota</taxon>
        <taxon>Gammaproteobacteria</taxon>
        <taxon>Chromatiales</taxon>
        <taxon>Ectothiorhodospiraceae</taxon>
        <taxon>Spiribacter</taxon>
    </lineage>
</organism>
<dbReference type="Gene3D" id="2.30.30.180">
    <property type="entry name" value="Ribosome maturation factor RimP, C-terminal domain"/>
    <property type="match status" value="1"/>
</dbReference>
<evidence type="ECO:0000313" key="7">
    <source>
        <dbReference type="Proteomes" id="UP001556637"/>
    </source>
</evidence>
<dbReference type="EMBL" id="JBAKFF010000001">
    <property type="protein sequence ID" value="MEX0430803.1"/>
    <property type="molecule type" value="Genomic_DNA"/>
</dbReference>
<evidence type="ECO:0000256" key="1">
    <source>
        <dbReference type="ARBA" id="ARBA00022490"/>
    </source>
</evidence>
<dbReference type="NCBIfam" id="NF000927">
    <property type="entry name" value="PRK00092.1-1"/>
    <property type="match status" value="1"/>
</dbReference>
<dbReference type="InterPro" id="IPR003728">
    <property type="entry name" value="Ribosome_maturation_RimP"/>
</dbReference>
<evidence type="ECO:0000313" key="6">
    <source>
        <dbReference type="EMBL" id="MEX0430803.1"/>
    </source>
</evidence>
<evidence type="ECO:0000256" key="3">
    <source>
        <dbReference type="HAMAP-Rule" id="MF_01077"/>
    </source>
</evidence>
<dbReference type="Pfam" id="PF17384">
    <property type="entry name" value="DUF150_C"/>
    <property type="match status" value="1"/>
</dbReference>
<dbReference type="Gene3D" id="3.30.300.70">
    <property type="entry name" value="RimP-like superfamily, N-terminal"/>
    <property type="match status" value="1"/>
</dbReference>
<keyword evidence="7" id="KW-1185">Reference proteome</keyword>
<gene>
    <name evidence="3 6" type="primary">rimP</name>
    <name evidence="6" type="ORF">V6X30_05215</name>
</gene>
<keyword evidence="1 3" id="KW-0963">Cytoplasm</keyword>
<name>A0ABV3T986_9GAMM</name>
<protein>
    <recommendedName>
        <fullName evidence="3">Ribosome maturation factor RimP</fullName>
    </recommendedName>
</protein>
<comment type="caution">
    <text evidence="6">The sequence shown here is derived from an EMBL/GenBank/DDBJ whole genome shotgun (WGS) entry which is preliminary data.</text>
</comment>
<dbReference type="HAMAP" id="MF_01077">
    <property type="entry name" value="RimP"/>
    <property type="match status" value="1"/>
</dbReference>
<feature type="domain" description="Ribosome maturation factor RimP C-terminal" evidence="5">
    <location>
        <begin position="85"/>
        <end position="149"/>
    </location>
</feature>
<comment type="subcellular location">
    <subcellularLocation>
        <location evidence="3">Cytoplasm</location>
    </subcellularLocation>
</comment>
<proteinExistence type="inferred from homology"/>
<feature type="domain" description="Ribosome maturation factor RimP N-terminal" evidence="4">
    <location>
        <begin position="10"/>
        <end position="82"/>
    </location>
</feature>
<dbReference type="PANTHER" id="PTHR33867:SF1">
    <property type="entry name" value="RIBOSOME MATURATION FACTOR RIMP"/>
    <property type="match status" value="1"/>
</dbReference>
<dbReference type="SUPFAM" id="SSF74942">
    <property type="entry name" value="YhbC-like, C-terminal domain"/>
    <property type="match status" value="1"/>
</dbReference>
<dbReference type="InterPro" id="IPR036847">
    <property type="entry name" value="RimP_C_sf"/>
</dbReference>
<dbReference type="Proteomes" id="UP001556637">
    <property type="component" value="Unassembled WGS sequence"/>
</dbReference>
<dbReference type="SUPFAM" id="SSF75420">
    <property type="entry name" value="YhbC-like, N-terminal domain"/>
    <property type="match status" value="1"/>
</dbReference>
<dbReference type="RefSeq" id="WP_367983587.1">
    <property type="nucleotide sequence ID" value="NZ_JBAKFF010000001.1"/>
</dbReference>
<evidence type="ECO:0000259" key="4">
    <source>
        <dbReference type="Pfam" id="PF02576"/>
    </source>
</evidence>
<keyword evidence="2 3" id="KW-0690">Ribosome biogenesis</keyword>
<comment type="similarity">
    <text evidence="3">Belongs to the RimP family.</text>
</comment>
<dbReference type="CDD" id="cd01734">
    <property type="entry name" value="YlxS_C"/>
    <property type="match status" value="1"/>
</dbReference>
<accession>A0ABV3T986</accession>
<dbReference type="InterPro" id="IPR035956">
    <property type="entry name" value="RimP_N_sf"/>
</dbReference>
<sequence length="150" mass="16791">MKAPERVTNLLEPVVEGLGYEFVGVEYHPGRQQGVLRVFIDGPEGIDVDDCARVSHQVSGVLDVEEPIAGDYLLEVSSPGLDRPIFKTSDYERFVGEWIRIRLRTLMNGRRKLHGRLIGLREDGVVVDESGERTVVSLADIDRAHVELEP</sequence>
<dbReference type="Pfam" id="PF02576">
    <property type="entry name" value="RimP_N"/>
    <property type="match status" value="1"/>
</dbReference>
<dbReference type="InterPro" id="IPR028998">
    <property type="entry name" value="RimP_C"/>
</dbReference>
<comment type="function">
    <text evidence="3">Required for maturation of 30S ribosomal subunits.</text>
</comment>
<reference evidence="6 7" key="1">
    <citation type="submission" date="2024-02" db="EMBL/GenBank/DDBJ databases">
        <title>New especies of Spiribacter isolated from saline water.</title>
        <authorList>
            <person name="Leon M.J."/>
            <person name="De La Haba R."/>
            <person name="Sanchez-Porro C."/>
            <person name="Ventosa A."/>
        </authorList>
    </citation>
    <scope>NUCLEOTIDE SEQUENCE [LARGE SCALE GENOMIC DNA]</scope>
    <source>
        <strain evidence="7">ag22IC4-189</strain>
    </source>
</reference>
<dbReference type="InterPro" id="IPR028989">
    <property type="entry name" value="RimP_N"/>
</dbReference>
<dbReference type="PANTHER" id="PTHR33867">
    <property type="entry name" value="RIBOSOME MATURATION FACTOR RIMP"/>
    <property type="match status" value="1"/>
</dbReference>